<name>A0A6J5L186_9CAUD</name>
<accession>A0A6J5L186</accession>
<organism evidence="1">
    <name type="scientific">uncultured Caudovirales phage</name>
    <dbReference type="NCBI Taxonomy" id="2100421"/>
    <lineage>
        <taxon>Viruses</taxon>
        <taxon>Duplodnaviria</taxon>
        <taxon>Heunggongvirae</taxon>
        <taxon>Uroviricota</taxon>
        <taxon>Caudoviricetes</taxon>
        <taxon>Peduoviridae</taxon>
        <taxon>Maltschvirus</taxon>
        <taxon>Maltschvirus maltsch</taxon>
    </lineage>
</organism>
<protein>
    <submittedName>
        <fullName evidence="1">Uncharacterized protein</fullName>
    </submittedName>
</protein>
<reference evidence="1" key="1">
    <citation type="submission" date="2020-04" db="EMBL/GenBank/DDBJ databases">
        <authorList>
            <person name="Chiriac C."/>
            <person name="Salcher M."/>
            <person name="Ghai R."/>
            <person name="Kavagutti S V."/>
        </authorList>
    </citation>
    <scope>NUCLEOTIDE SEQUENCE</scope>
</reference>
<gene>
    <name evidence="1" type="ORF">UFOVP111_45</name>
</gene>
<sequence>MIYPDAPDLVSMSYYVEGMHTERLAFISLLEERIDGTVDASSKEALQELLDTITDEGW</sequence>
<dbReference type="EMBL" id="LR796226">
    <property type="protein sequence ID" value="CAB4128578.1"/>
    <property type="molecule type" value="Genomic_DNA"/>
</dbReference>
<proteinExistence type="predicted"/>
<evidence type="ECO:0000313" key="1">
    <source>
        <dbReference type="EMBL" id="CAB4128578.1"/>
    </source>
</evidence>